<evidence type="ECO:0000259" key="1">
    <source>
        <dbReference type="PROSITE" id="PS50011"/>
    </source>
</evidence>
<dbReference type="GO" id="GO:0005524">
    <property type="term" value="F:ATP binding"/>
    <property type="evidence" value="ECO:0007669"/>
    <property type="project" value="InterPro"/>
</dbReference>
<dbReference type="PROSITE" id="PS50011">
    <property type="entry name" value="PROTEIN_KINASE_DOM"/>
    <property type="match status" value="1"/>
</dbReference>
<evidence type="ECO:0000313" key="2">
    <source>
        <dbReference type="EMBL" id="CAE7521316.1"/>
    </source>
</evidence>
<accession>A0A812TD14</accession>
<dbReference type="InterPro" id="IPR011009">
    <property type="entry name" value="Kinase-like_dom_sf"/>
</dbReference>
<proteinExistence type="predicted"/>
<dbReference type="AlphaFoldDB" id="A0A812TD14"/>
<dbReference type="Pfam" id="PF07714">
    <property type="entry name" value="PK_Tyr_Ser-Thr"/>
    <property type="match status" value="1"/>
</dbReference>
<reference evidence="2" key="1">
    <citation type="submission" date="2021-02" db="EMBL/GenBank/DDBJ databases">
        <authorList>
            <person name="Dougan E. K."/>
            <person name="Rhodes N."/>
            <person name="Thang M."/>
            <person name="Chan C."/>
        </authorList>
    </citation>
    <scope>NUCLEOTIDE SEQUENCE</scope>
</reference>
<dbReference type="EMBL" id="CAJNIZ010030113">
    <property type="protein sequence ID" value="CAE7521316.1"/>
    <property type="molecule type" value="Genomic_DNA"/>
</dbReference>
<protein>
    <submittedName>
        <fullName evidence="2">Stk11 protein</fullName>
    </submittedName>
</protein>
<dbReference type="GO" id="GO:0004672">
    <property type="term" value="F:protein kinase activity"/>
    <property type="evidence" value="ECO:0007669"/>
    <property type="project" value="InterPro"/>
</dbReference>
<evidence type="ECO:0000313" key="3">
    <source>
        <dbReference type="Proteomes" id="UP000649617"/>
    </source>
</evidence>
<dbReference type="Gene3D" id="1.10.510.10">
    <property type="entry name" value="Transferase(Phosphotransferase) domain 1"/>
    <property type="match status" value="1"/>
</dbReference>
<comment type="caution">
    <text evidence="2">The sequence shown here is derived from an EMBL/GenBank/DDBJ whole genome shotgun (WGS) entry which is preliminary data.</text>
</comment>
<feature type="domain" description="Protein kinase" evidence="1">
    <location>
        <begin position="1"/>
        <end position="77"/>
    </location>
</feature>
<gene>
    <name evidence="2" type="primary">stk11</name>
    <name evidence="2" type="ORF">SPIL2461_LOCUS13645</name>
</gene>
<dbReference type="SUPFAM" id="SSF56112">
    <property type="entry name" value="Protein kinase-like (PK-like)"/>
    <property type="match status" value="1"/>
</dbReference>
<organism evidence="2 3">
    <name type="scientific">Symbiodinium pilosum</name>
    <name type="common">Dinoflagellate</name>
    <dbReference type="NCBI Taxonomy" id="2952"/>
    <lineage>
        <taxon>Eukaryota</taxon>
        <taxon>Sar</taxon>
        <taxon>Alveolata</taxon>
        <taxon>Dinophyceae</taxon>
        <taxon>Suessiales</taxon>
        <taxon>Symbiodiniaceae</taxon>
        <taxon>Symbiodinium</taxon>
    </lineage>
</organism>
<keyword evidence="3" id="KW-1185">Reference proteome</keyword>
<dbReference type="OrthoDB" id="68483at2759"/>
<dbReference type="PROSITE" id="PS00108">
    <property type="entry name" value="PROTEIN_KINASE_ST"/>
    <property type="match status" value="1"/>
</dbReference>
<name>A0A812TD14_SYMPI</name>
<dbReference type="InterPro" id="IPR000719">
    <property type="entry name" value="Prot_kinase_dom"/>
</dbReference>
<dbReference type="InterPro" id="IPR008271">
    <property type="entry name" value="Ser/Thr_kinase_AS"/>
</dbReference>
<sequence>MPTGATLCARATMYFCCQLADGLGYLHEKGIIHKDLKPPNLVLSKPIPVRDARFVTALSLSHCCIRAVGIKQGLNRD</sequence>
<dbReference type="InterPro" id="IPR001245">
    <property type="entry name" value="Ser-Thr/Tyr_kinase_cat_dom"/>
</dbReference>
<dbReference type="Proteomes" id="UP000649617">
    <property type="component" value="Unassembled WGS sequence"/>
</dbReference>